<keyword evidence="3" id="KW-1185">Reference proteome</keyword>
<dbReference type="OrthoDB" id="3559694at2759"/>
<protein>
    <submittedName>
        <fullName evidence="2">Uncharacterized protein</fullName>
    </submittedName>
</protein>
<feature type="transmembrane region" description="Helical" evidence="1">
    <location>
        <begin position="49"/>
        <end position="77"/>
    </location>
</feature>
<name>A0A9P8CFD0_9HELO</name>
<organism evidence="2 3">
    <name type="scientific">Calycina marina</name>
    <dbReference type="NCBI Taxonomy" id="1763456"/>
    <lineage>
        <taxon>Eukaryota</taxon>
        <taxon>Fungi</taxon>
        <taxon>Dikarya</taxon>
        <taxon>Ascomycota</taxon>
        <taxon>Pezizomycotina</taxon>
        <taxon>Leotiomycetes</taxon>
        <taxon>Helotiales</taxon>
        <taxon>Pezizellaceae</taxon>
        <taxon>Calycina</taxon>
    </lineage>
</organism>
<keyword evidence="1" id="KW-0472">Membrane</keyword>
<comment type="caution">
    <text evidence="2">The sequence shown here is derived from an EMBL/GenBank/DDBJ whole genome shotgun (WGS) entry which is preliminary data.</text>
</comment>
<reference evidence="2" key="1">
    <citation type="journal article" date="2021" name="IMA Fungus">
        <title>Genomic characterization of three marine fungi, including Emericellopsis atlantica sp. nov. with signatures of a generalist lifestyle and marine biomass degradation.</title>
        <authorList>
            <person name="Hagestad O.C."/>
            <person name="Hou L."/>
            <person name="Andersen J.H."/>
            <person name="Hansen E.H."/>
            <person name="Altermark B."/>
            <person name="Li C."/>
            <person name="Kuhnert E."/>
            <person name="Cox R.J."/>
            <person name="Crous P.W."/>
            <person name="Spatafora J.W."/>
            <person name="Lail K."/>
            <person name="Amirebrahimi M."/>
            <person name="Lipzen A."/>
            <person name="Pangilinan J."/>
            <person name="Andreopoulos W."/>
            <person name="Hayes R.D."/>
            <person name="Ng V."/>
            <person name="Grigoriev I.V."/>
            <person name="Jackson S.A."/>
            <person name="Sutton T.D.S."/>
            <person name="Dobson A.D.W."/>
            <person name="Rama T."/>
        </authorList>
    </citation>
    <scope>NUCLEOTIDE SEQUENCE</scope>
    <source>
        <strain evidence="2">TRa3180A</strain>
    </source>
</reference>
<keyword evidence="1" id="KW-1133">Transmembrane helix</keyword>
<dbReference type="InterPro" id="IPR024316">
    <property type="entry name" value="APQ12"/>
</dbReference>
<sequence>MDALHPYLLALLSTYNTTLPHLSHAYHKLSSHYTTSEFSQMKMTPYLDTLAYYTLSSPTLLVVLAVLATLFIVRVILGWIWRTVVFWLRVLFWGALVLGAAVAWQRGVESTARDVVGAVRELVEFWWSEFERFEGMQEGRGGQWRTQ</sequence>
<evidence type="ECO:0000313" key="2">
    <source>
        <dbReference type="EMBL" id="KAG9245024.1"/>
    </source>
</evidence>
<feature type="transmembrane region" description="Helical" evidence="1">
    <location>
        <begin position="84"/>
        <end position="104"/>
    </location>
</feature>
<accession>A0A9P8CFD0</accession>
<keyword evidence="1" id="KW-0812">Transmembrane</keyword>
<proteinExistence type="predicted"/>
<dbReference type="AlphaFoldDB" id="A0A9P8CFD0"/>
<gene>
    <name evidence="2" type="ORF">BJ878DRAFT_575216</name>
</gene>
<evidence type="ECO:0000256" key="1">
    <source>
        <dbReference type="SAM" id="Phobius"/>
    </source>
</evidence>
<evidence type="ECO:0000313" key="3">
    <source>
        <dbReference type="Proteomes" id="UP000887226"/>
    </source>
</evidence>
<dbReference type="Pfam" id="PF12716">
    <property type="entry name" value="Apq12"/>
    <property type="match status" value="1"/>
</dbReference>
<dbReference type="EMBL" id="MU253869">
    <property type="protein sequence ID" value="KAG9245024.1"/>
    <property type="molecule type" value="Genomic_DNA"/>
</dbReference>
<dbReference type="Proteomes" id="UP000887226">
    <property type="component" value="Unassembled WGS sequence"/>
</dbReference>